<dbReference type="EMBL" id="AFCE01000164">
    <property type="protein sequence ID" value="EGL81586.1"/>
    <property type="molecule type" value="Genomic_DNA"/>
</dbReference>
<keyword evidence="3" id="KW-0472">Membrane</keyword>
<dbReference type="InterPro" id="IPR012902">
    <property type="entry name" value="N_methyl_site"/>
</dbReference>
<dbReference type="eggNOG" id="COG4967">
    <property type="taxonomic scope" value="Bacteria"/>
</dbReference>
<dbReference type="KEGG" id="cthu:HUR95_14950"/>
<evidence type="ECO:0000256" key="1">
    <source>
        <dbReference type="ARBA" id="ARBA00004241"/>
    </source>
</evidence>
<keyword evidence="7" id="KW-1185">Reference proteome</keyword>
<evidence type="ECO:0000313" key="7">
    <source>
        <dbReference type="Proteomes" id="UP000825179"/>
    </source>
</evidence>
<accession>F5LAL4</accession>
<organism evidence="4 6">
    <name type="scientific">Caldalkalibacillus thermarum (strain TA2.A1)</name>
    <dbReference type="NCBI Taxonomy" id="986075"/>
    <lineage>
        <taxon>Bacteria</taxon>
        <taxon>Bacillati</taxon>
        <taxon>Bacillota</taxon>
        <taxon>Bacilli</taxon>
        <taxon>Bacillales</taxon>
        <taxon>Bacillaceae</taxon>
        <taxon>Caldalkalibacillus</taxon>
    </lineage>
</organism>
<dbReference type="EMBL" id="CP082237">
    <property type="protein sequence ID" value="QZT33524.1"/>
    <property type="molecule type" value="Genomic_DNA"/>
</dbReference>
<keyword evidence="3" id="KW-1133">Transmembrane helix</keyword>
<dbReference type="OrthoDB" id="2456766at2"/>
<protein>
    <submittedName>
        <fullName evidence="5">Type II secretion system GspH family protein</fullName>
    </submittedName>
</protein>
<keyword evidence="2" id="KW-0178">Competence</keyword>
<dbReference type="Proteomes" id="UP000010716">
    <property type="component" value="Unassembled WGS sequence"/>
</dbReference>
<gene>
    <name evidence="4" type="ORF">CathTA2_2949</name>
    <name evidence="5" type="ORF">HUR95_14950</name>
</gene>
<reference evidence="4 6" key="1">
    <citation type="journal article" date="2011" name="J. Bacteriol.">
        <title>Draft genome sequence of the thermoalkaliphilic Caldalkalibacillus thermarum strain TA2.A1.</title>
        <authorList>
            <person name="Kalamorz F."/>
            <person name="Keis S."/>
            <person name="McMillan D.G."/>
            <person name="Olsson K."/>
            <person name="Stanton J.A."/>
            <person name="Stockwell P."/>
            <person name="Black M.A."/>
            <person name="Klingeman D.M."/>
            <person name="Land M.L."/>
            <person name="Han C.S."/>
            <person name="Martin S.L."/>
            <person name="Becher S.A."/>
            <person name="Peddie C.J."/>
            <person name="Morgan H.W."/>
            <person name="Matthies D."/>
            <person name="Preiss L."/>
            <person name="Meier T."/>
            <person name="Brown S.D."/>
            <person name="Cook G.M."/>
        </authorList>
    </citation>
    <scope>NUCLEOTIDE SEQUENCE [LARGE SCALE GENOMIC DNA]</scope>
    <source>
        <strain evidence="4 6">TA2.A1</strain>
    </source>
</reference>
<dbReference type="Pfam" id="PF07963">
    <property type="entry name" value="N_methyl"/>
    <property type="match status" value="1"/>
</dbReference>
<evidence type="ECO:0000313" key="4">
    <source>
        <dbReference type="EMBL" id="EGL81586.1"/>
    </source>
</evidence>
<proteinExistence type="predicted"/>
<dbReference type="Proteomes" id="UP000825179">
    <property type="component" value="Chromosome"/>
</dbReference>
<keyword evidence="3" id="KW-0812">Transmembrane</keyword>
<name>F5LAL4_CALTT</name>
<evidence type="ECO:0000256" key="3">
    <source>
        <dbReference type="SAM" id="Phobius"/>
    </source>
</evidence>
<feature type="transmembrane region" description="Helical" evidence="3">
    <location>
        <begin position="12"/>
        <end position="34"/>
    </location>
</feature>
<evidence type="ECO:0000313" key="6">
    <source>
        <dbReference type="Proteomes" id="UP000010716"/>
    </source>
</evidence>
<dbReference type="RefSeq" id="WP_007506308.1">
    <property type="nucleotide sequence ID" value="NZ_AFCE01000164.1"/>
</dbReference>
<sequence>MNIFRSERGFSLIELLASLVIVAVVLISFAAFFVQSGKFNAHNQSKLVAVNLARGTLEQLPLDGMEPPLEGQIYDYGWCKDQLQDEKNCETFFKPVVNDKAYDIVIKTGQAVEDVKRDGETDVKLLIPAVVYVYGNAADGSWKDQEPITYVEGYVAHEP</sequence>
<evidence type="ECO:0000256" key="2">
    <source>
        <dbReference type="ARBA" id="ARBA00023287"/>
    </source>
</evidence>
<dbReference type="GO" id="GO:0030420">
    <property type="term" value="P:establishment of competence for transformation"/>
    <property type="evidence" value="ECO:0007669"/>
    <property type="project" value="UniProtKB-KW"/>
</dbReference>
<dbReference type="NCBIfam" id="TIGR02532">
    <property type="entry name" value="IV_pilin_GFxxxE"/>
    <property type="match status" value="1"/>
</dbReference>
<dbReference type="GO" id="GO:0009986">
    <property type="term" value="C:cell surface"/>
    <property type="evidence" value="ECO:0007669"/>
    <property type="project" value="UniProtKB-SubCell"/>
</dbReference>
<comment type="subcellular location">
    <subcellularLocation>
        <location evidence="1">Cell surface</location>
    </subcellularLocation>
</comment>
<evidence type="ECO:0000313" key="5">
    <source>
        <dbReference type="EMBL" id="QZT33524.1"/>
    </source>
</evidence>
<reference evidence="5" key="3">
    <citation type="submission" date="2021-08" db="EMBL/GenBank/DDBJ databases">
        <authorList>
            <person name="de Jong S."/>
            <person name="van den Broek M."/>
            <person name="Merkel A."/>
            <person name="de la Torre Cortes P."/>
            <person name="Kalamorz F."/>
            <person name="Cook G."/>
            <person name="van Loosdrecht M."/>
            <person name="McMillan D."/>
        </authorList>
    </citation>
    <scope>NUCLEOTIDE SEQUENCE</scope>
    <source>
        <strain evidence="5">TA2.A1</strain>
    </source>
</reference>
<dbReference type="AlphaFoldDB" id="F5LAL4"/>
<reference evidence="5 7" key="2">
    <citation type="journal article" date="2020" name="Extremophiles">
        <title>Genomic analysis of Caldalkalibacillus thermarum TA2.A1 reveals aerobic alkaliphilic metabolism and evolutionary hallmarks linking alkaliphilic bacteria and plant life.</title>
        <authorList>
            <person name="de Jong S.I."/>
            <person name="van den Broek M.A."/>
            <person name="Merkel A.Y."/>
            <person name="de la Torre Cortes P."/>
            <person name="Kalamorz F."/>
            <person name="Cook G.M."/>
            <person name="van Loosdrecht M.C.M."/>
            <person name="McMillan D.G.G."/>
        </authorList>
    </citation>
    <scope>NUCLEOTIDE SEQUENCE [LARGE SCALE GENOMIC DNA]</scope>
    <source>
        <strain evidence="5 7">TA2.A1</strain>
    </source>
</reference>